<dbReference type="AlphaFoldDB" id="A0A8S1QBF3"/>
<sequence length="74" mass="8897">MDEVVQQLKFAARLYISMIQVLPQYILCDEKMHSTLQMEKQYYFRGNQWTSQMKPMRLVLKQAQLLRRIGDTSQ</sequence>
<organism evidence="1 2">
    <name type="scientific">Paramecium primaurelia</name>
    <dbReference type="NCBI Taxonomy" id="5886"/>
    <lineage>
        <taxon>Eukaryota</taxon>
        <taxon>Sar</taxon>
        <taxon>Alveolata</taxon>
        <taxon>Ciliophora</taxon>
        <taxon>Intramacronucleata</taxon>
        <taxon>Oligohymenophorea</taxon>
        <taxon>Peniculida</taxon>
        <taxon>Parameciidae</taxon>
        <taxon>Paramecium</taxon>
    </lineage>
</organism>
<reference evidence="1" key="1">
    <citation type="submission" date="2021-01" db="EMBL/GenBank/DDBJ databases">
        <authorList>
            <consortium name="Genoscope - CEA"/>
            <person name="William W."/>
        </authorList>
    </citation>
    <scope>NUCLEOTIDE SEQUENCE</scope>
</reference>
<comment type="caution">
    <text evidence="1">The sequence shown here is derived from an EMBL/GenBank/DDBJ whole genome shotgun (WGS) entry which is preliminary data.</text>
</comment>
<name>A0A8S1QBF3_PARPR</name>
<accession>A0A8S1QBF3</accession>
<keyword evidence="2" id="KW-1185">Reference proteome</keyword>
<evidence type="ECO:0000313" key="2">
    <source>
        <dbReference type="Proteomes" id="UP000688137"/>
    </source>
</evidence>
<proteinExistence type="predicted"/>
<dbReference type="EMBL" id="CAJJDM010000157">
    <property type="protein sequence ID" value="CAD8112515.1"/>
    <property type="molecule type" value="Genomic_DNA"/>
</dbReference>
<protein>
    <submittedName>
        <fullName evidence="1">Uncharacterized protein</fullName>
    </submittedName>
</protein>
<evidence type="ECO:0000313" key="1">
    <source>
        <dbReference type="EMBL" id="CAD8112515.1"/>
    </source>
</evidence>
<gene>
    <name evidence="1" type="ORF">PPRIM_AZ9-3.1.T1520004</name>
</gene>
<dbReference type="Proteomes" id="UP000688137">
    <property type="component" value="Unassembled WGS sequence"/>
</dbReference>